<comment type="caution">
    <text evidence="2">The sequence shown here is derived from an EMBL/GenBank/DDBJ whole genome shotgun (WGS) entry which is preliminary data.</text>
</comment>
<sequence length="23" mass="2690">MEKLQTGGKDHDRCQKTTRENTI</sequence>
<dbReference type="AlphaFoldDB" id="A0A834SZ61"/>
<keyword evidence="3" id="KW-1185">Reference proteome</keyword>
<organism evidence="2 3">
    <name type="scientific">Senna tora</name>
    <dbReference type="NCBI Taxonomy" id="362788"/>
    <lineage>
        <taxon>Eukaryota</taxon>
        <taxon>Viridiplantae</taxon>
        <taxon>Streptophyta</taxon>
        <taxon>Embryophyta</taxon>
        <taxon>Tracheophyta</taxon>
        <taxon>Spermatophyta</taxon>
        <taxon>Magnoliopsida</taxon>
        <taxon>eudicotyledons</taxon>
        <taxon>Gunneridae</taxon>
        <taxon>Pentapetalae</taxon>
        <taxon>rosids</taxon>
        <taxon>fabids</taxon>
        <taxon>Fabales</taxon>
        <taxon>Fabaceae</taxon>
        <taxon>Caesalpinioideae</taxon>
        <taxon>Cassia clade</taxon>
        <taxon>Senna</taxon>
    </lineage>
</organism>
<evidence type="ECO:0000313" key="3">
    <source>
        <dbReference type="Proteomes" id="UP000634136"/>
    </source>
</evidence>
<protein>
    <submittedName>
        <fullName evidence="2">Uncharacterized protein</fullName>
    </submittedName>
</protein>
<gene>
    <name evidence="2" type="ORF">G2W53_037450</name>
</gene>
<proteinExistence type="predicted"/>
<dbReference type="EMBL" id="JAAIUW010000011">
    <property type="protein sequence ID" value="KAF7810707.1"/>
    <property type="molecule type" value="Genomic_DNA"/>
</dbReference>
<name>A0A834SZ61_9FABA</name>
<feature type="region of interest" description="Disordered" evidence="1">
    <location>
        <begin position="1"/>
        <end position="23"/>
    </location>
</feature>
<accession>A0A834SZ61</accession>
<reference evidence="2" key="1">
    <citation type="submission" date="2020-09" db="EMBL/GenBank/DDBJ databases">
        <title>Genome-Enabled Discovery of Anthraquinone Biosynthesis in Senna tora.</title>
        <authorList>
            <person name="Kang S.-H."/>
            <person name="Pandey R.P."/>
            <person name="Lee C.-M."/>
            <person name="Sim J.-S."/>
            <person name="Jeong J.-T."/>
            <person name="Choi B.-S."/>
            <person name="Jung M."/>
            <person name="Ginzburg D."/>
            <person name="Zhao K."/>
            <person name="Won S.Y."/>
            <person name="Oh T.-J."/>
            <person name="Yu Y."/>
            <person name="Kim N.-H."/>
            <person name="Lee O.R."/>
            <person name="Lee T.-H."/>
            <person name="Bashyal P."/>
            <person name="Kim T.-S."/>
            <person name="Lee W.-H."/>
            <person name="Kawkins C."/>
            <person name="Kim C.-K."/>
            <person name="Kim J.S."/>
            <person name="Ahn B.O."/>
            <person name="Rhee S.Y."/>
            <person name="Sohng J.K."/>
        </authorList>
    </citation>
    <scope>NUCLEOTIDE SEQUENCE</scope>
    <source>
        <tissue evidence="2">Leaf</tissue>
    </source>
</reference>
<evidence type="ECO:0000313" key="2">
    <source>
        <dbReference type="EMBL" id="KAF7810707.1"/>
    </source>
</evidence>
<evidence type="ECO:0000256" key="1">
    <source>
        <dbReference type="SAM" id="MobiDB-lite"/>
    </source>
</evidence>
<dbReference type="Proteomes" id="UP000634136">
    <property type="component" value="Unassembled WGS sequence"/>
</dbReference>